<proteinExistence type="predicted"/>
<reference evidence="2" key="1">
    <citation type="journal article" date="2024" name="Front. Bioeng. Biotechnol.">
        <title>Genome-scale model development and genomic sequencing of the oleaginous clade Lipomyces.</title>
        <authorList>
            <person name="Czajka J.J."/>
            <person name="Han Y."/>
            <person name="Kim J."/>
            <person name="Mondo S.J."/>
            <person name="Hofstad B.A."/>
            <person name="Robles A."/>
            <person name="Haridas S."/>
            <person name="Riley R."/>
            <person name="LaButti K."/>
            <person name="Pangilinan J."/>
            <person name="Andreopoulos W."/>
            <person name="Lipzen A."/>
            <person name="Yan J."/>
            <person name="Wang M."/>
            <person name="Ng V."/>
            <person name="Grigoriev I.V."/>
            <person name="Spatafora J.W."/>
            <person name="Magnuson J.K."/>
            <person name="Baker S.E."/>
            <person name="Pomraning K.R."/>
        </authorList>
    </citation>
    <scope>NUCLEOTIDE SEQUENCE [LARGE SCALE GENOMIC DNA]</scope>
    <source>
        <strain evidence="2">CBS 10300</strain>
    </source>
</reference>
<dbReference type="Proteomes" id="UP001489719">
    <property type="component" value="Unassembled WGS sequence"/>
</dbReference>
<sequence length="331" mass="36753">MAILVLNQICLVAFLNFVASLFLHAGGSCRRKRKVSEIFLKQRYSTESLLSDALSAKYKVSITSDSLVSSYSYQNSPYDPSVLVRIRPPGQKRTVFYGWALIILNYAMIGGQAIIGYVYDKMSFLSTSVLCVTASFLAVRIFSVITTTAMKSSFKEDDAACATVYFNTTDENWAASALFNSSERMEIAMKLTKEVWLLTVQMLAVLIWGPLALNEWHGHSKESLPEIMTMVSTAMSVLFQFFSVAILVAVIRRSASSLKVQFAHPVNEKDAGNAEAVKFDARKVVRKFADDIGKAFPNSRKEWPADAGVYYDFAIAGKDGGLVYGRMSFSR</sequence>
<keyword evidence="2" id="KW-1185">Reference proteome</keyword>
<organism evidence="1 2">
    <name type="scientific">Lipomyces orientalis</name>
    <dbReference type="NCBI Taxonomy" id="1233043"/>
    <lineage>
        <taxon>Eukaryota</taxon>
        <taxon>Fungi</taxon>
        <taxon>Dikarya</taxon>
        <taxon>Ascomycota</taxon>
        <taxon>Saccharomycotina</taxon>
        <taxon>Lipomycetes</taxon>
        <taxon>Lipomycetales</taxon>
        <taxon>Lipomycetaceae</taxon>
        <taxon>Lipomyces</taxon>
    </lineage>
</organism>
<accession>A0ACC3TS88</accession>
<evidence type="ECO:0000313" key="2">
    <source>
        <dbReference type="Proteomes" id="UP001489719"/>
    </source>
</evidence>
<name>A0ACC3TS88_9ASCO</name>
<gene>
    <name evidence="1" type="ORF">V1517DRAFT_318520</name>
</gene>
<protein>
    <submittedName>
        <fullName evidence="1">Uncharacterized protein</fullName>
    </submittedName>
</protein>
<evidence type="ECO:0000313" key="1">
    <source>
        <dbReference type="EMBL" id="KAK9324018.1"/>
    </source>
</evidence>
<dbReference type="EMBL" id="MU970054">
    <property type="protein sequence ID" value="KAK9324018.1"/>
    <property type="molecule type" value="Genomic_DNA"/>
</dbReference>
<comment type="caution">
    <text evidence="1">The sequence shown here is derived from an EMBL/GenBank/DDBJ whole genome shotgun (WGS) entry which is preliminary data.</text>
</comment>